<organism evidence="1 2">
    <name type="scientific">Neptunitalea chrysea</name>
    <dbReference type="NCBI Taxonomy" id="1647581"/>
    <lineage>
        <taxon>Bacteria</taxon>
        <taxon>Pseudomonadati</taxon>
        <taxon>Bacteroidota</taxon>
        <taxon>Flavobacteriia</taxon>
        <taxon>Flavobacteriales</taxon>
        <taxon>Flavobacteriaceae</taxon>
        <taxon>Neptunitalea</taxon>
    </lineage>
</organism>
<protein>
    <submittedName>
        <fullName evidence="1">Uncharacterized protein</fullName>
    </submittedName>
</protein>
<evidence type="ECO:0000313" key="1">
    <source>
        <dbReference type="EMBL" id="GLB54013.1"/>
    </source>
</evidence>
<dbReference type="AlphaFoldDB" id="A0A9W6B9L1"/>
<evidence type="ECO:0000313" key="2">
    <source>
        <dbReference type="Proteomes" id="UP001143545"/>
    </source>
</evidence>
<proteinExistence type="predicted"/>
<comment type="caution">
    <text evidence="1">The sequence shown here is derived from an EMBL/GenBank/DDBJ whole genome shotgun (WGS) entry which is preliminary data.</text>
</comment>
<dbReference type="EMBL" id="BRVP01000030">
    <property type="protein sequence ID" value="GLB54013.1"/>
    <property type="molecule type" value="Genomic_DNA"/>
</dbReference>
<gene>
    <name evidence="1" type="ORF">NBRC110019_30540</name>
</gene>
<reference evidence="1" key="1">
    <citation type="submission" date="2022-07" db="EMBL/GenBank/DDBJ databases">
        <title>Taxonomy of Novel Oxalotrophic and Methylotrophic Bacteria.</title>
        <authorList>
            <person name="Sahin N."/>
            <person name="Tani A."/>
        </authorList>
    </citation>
    <scope>NUCLEOTIDE SEQUENCE</scope>
    <source>
        <strain evidence="1">AM327</strain>
    </source>
</reference>
<dbReference type="RefSeq" id="WP_281756365.1">
    <property type="nucleotide sequence ID" value="NZ_BRVP01000030.1"/>
</dbReference>
<sequence>MFSKSAIKGKINRSGINFKNTFLWENRPEEYIDDTALKLLLKDDETILICYIGKDNYRWILTDQRLFISSYFNNILLKDIIEIDFQDLKEKPENKMINNNLTILTKENKYTLYLEENTWTLFYDIFNFILKNQ</sequence>
<name>A0A9W6B9L1_9FLAO</name>
<dbReference type="Proteomes" id="UP001143545">
    <property type="component" value="Unassembled WGS sequence"/>
</dbReference>
<keyword evidence="2" id="KW-1185">Reference proteome</keyword>
<accession>A0A9W6B9L1</accession>